<evidence type="ECO:0000313" key="2">
    <source>
        <dbReference type="Proteomes" id="UP000762676"/>
    </source>
</evidence>
<evidence type="ECO:0008006" key="3">
    <source>
        <dbReference type="Google" id="ProtNLM"/>
    </source>
</evidence>
<organism evidence="1 2">
    <name type="scientific">Elysia marginata</name>
    <dbReference type="NCBI Taxonomy" id="1093978"/>
    <lineage>
        <taxon>Eukaryota</taxon>
        <taxon>Metazoa</taxon>
        <taxon>Spiralia</taxon>
        <taxon>Lophotrochozoa</taxon>
        <taxon>Mollusca</taxon>
        <taxon>Gastropoda</taxon>
        <taxon>Heterobranchia</taxon>
        <taxon>Euthyneura</taxon>
        <taxon>Panpulmonata</taxon>
        <taxon>Sacoglossa</taxon>
        <taxon>Placobranchoidea</taxon>
        <taxon>Plakobranchidae</taxon>
        <taxon>Elysia</taxon>
    </lineage>
</organism>
<evidence type="ECO:0000313" key="1">
    <source>
        <dbReference type="EMBL" id="GFS14019.1"/>
    </source>
</evidence>
<gene>
    <name evidence="1" type="ORF">ElyMa_004897400</name>
</gene>
<dbReference type="AlphaFoldDB" id="A0AAV4IWB8"/>
<protein>
    <recommendedName>
        <fullName evidence="3">Integrase zinc-binding domain-containing protein</fullName>
    </recommendedName>
</protein>
<dbReference type="EMBL" id="BMAT01009804">
    <property type="protein sequence ID" value="GFS14019.1"/>
    <property type="molecule type" value="Genomic_DNA"/>
</dbReference>
<reference evidence="1 2" key="1">
    <citation type="journal article" date="2021" name="Elife">
        <title>Chloroplast acquisition without the gene transfer in kleptoplastic sea slugs, Plakobranchus ocellatus.</title>
        <authorList>
            <person name="Maeda T."/>
            <person name="Takahashi S."/>
            <person name="Yoshida T."/>
            <person name="Shimamura S."/>
            <person name="Takaki Y."/>
            <person name="Nagai Y."/>
            <person name="Toyoda A."/>
            <person name="Suzuki Y."/>
            <person name="Arimoto A."/>
            <person name="Ishii H."/>
            <person name="Satoh N."/>
            <person name="Nishiyama T."/>
            <person name="Hasebe M."/>
            <person name="Maruyama T."/>
            <person name="Minagawa J."/>
            <person name="Obokata J."/>
            <person name="Shigenobu S."/>
        </authorList>
    </citation>
    <scope>NUCLEOTIDE SEQUENCE [LARGE SCALE GENOMIC DNA]</scope>
</reference>
<proteinExistence type="predicted"/>
<keyword evidence="2" id="KW-1185">Reference proteome</keyword>
<comment type="caution">
    <text evidence="1">The sequence shown here is derived from an EMBL/GenBank/DDBJ whole genome shotgun (WGS) entry which is preliminary data.</text>
</comment>
<accession>A0AAV4IWB8</accession>
<sequence>MCVCSSNGLRLVLPSNCVVQVCQQAMHHDMAHPGYDKTLALICIRFLRRCPSTYESSTHYPFPEPPENLTSTDVVPSEIASNQPEPFSPPRQHHLCLFQLNFQGEA</sequence>
<dbReference type="Proteomes" id="UP000762676">
    <property type="component" value="Unassembled WGS sequence"/>
</dbReference>
<name>A0AAV4IWB8_9GAST</name>